<keyword evidence="2" id="KW-1185">Reference proteome</keyword>
<organism evidence="1 2">
    <name type="scientific">Iamia majanohamensis</name>
    <dbReference type="NCBI Taxonomy" id="467976"/>
    <lineage>
        <taxon>Bacteria</taxon>
        <taxon>Bacillati</taxon>
        <taxon>Actinomycetota</taxon>
        <taxon>Acidimicrobiia</taxon>
        <taxon>Acidimicrobiales</taxon>
        <taxon>Iamiaceae</taxon>
        <taxon>Iamia</taxon>
    </lineage>
</organism>
<name>A0AAE9YDL2_9ACTN</name>
<gene>
    <name evidence="1" type="ORF">PO878_20405</name>
</gene>
<dbReference type="InterPro" id="IPR029063">
    <property type="entry name" value="SAM-dependent_MTases_sf"/>
</dbReference>
<protein>
    <recommendedName>
        <fullName evidence="3">Class I SAM-dependent methyltransferase</fullName>
    </recommendedName>
</protein>
<dbReference type="Gene3D" id="3.40.50.150">
    <property type="entry name" value="Vaccinia Virus protein VP39"/>
    <property type="match status" value="1"/>
</dbReference>
<dbReference type="SUPFAM" id="SSF53335">
    <property type="entry name" value="S-adenosyl-L-methionine-dependent methyltransferases"/>
    <property type="match status" value="1"/>
</dbReference>
<dbReference type="RefSeq" id="WP_272736379.1">
    <property type="nucleotide sequence ID" value="NZ_CP116942.1"/>
</dbReference>
<evidence type="ECO:0008006" key="3">
    <source>
        <dbReference type="Google" id="ProtNLM"/>
    </source>
</evidence>
<reference evidence="1" key="1">
    <citation type="submission" date="2023-01" db="EMBL/GenBank/DDBJ databases">
        <title>The diversity of Class Acidimicrobiia in South China Sea sediment environments and the proposal of Iamia marina sp. nov., a novel species of the genus Iamia.</title>
        <authorList>
            <person name="He Y."/>
            <person name="Tian X."/>
        </authorList>
    </citation>
    <scope>NUCLEOTIDE SEQUENCE</scope>
    <source>
        <strain evidence="1">DSM 19957</strain>
    </source>
</reference>
<dbReference type="EMBL" id="CP116942">
    <property type="protein sequence ID" value="WCO66857.1"/>
    <property type="molecule type" value="Genomic_DNA"/>
</dbReference>
<evidence type="ECO:0000313" key="2">
    <source>
        <dbReference type="Proteomes" id="UP001216390"/>
    </source>
</evidence>
<accession>A0AAE9YDL2</accession>
<dbReference type="Proteomes" id="UP001216390">
    <property type="component" value="Chromosome"/>
</dbReference>
<dbReference type="AlphaFoldDB" id="A0AAE9YDL2"/>
<proteinExistence type="predicted"/>
<dbReference type="KEGG" id="ima:PO878_20405"/>
<sequence>MTEKADFTDEYNAADPRAYYANLGSLAYQVPEHGAAVFRHLAEVLDVEERPPTVLDVCCSYGINAALMNHDLSFDDLRRHYTSPEVRAMSRAELVEADRALLAEHRRDDAHRVVGLDISEAAVGYAVDVGLLDGGIVADLETEAAPSSVVDAMGQADLVTVTGGIGYVNERTFDQIVAARDGAPPWVAALTLRWIGFDDVARSLEDQGLVTERVDGYAVRQRRFADASERDHVFSALDEKGLEPTPLEEDGWHCAELFVARPAAAVDDTPVQELMAGAIVDE</sequence>
<evidence type="ECO:0000313" key="1">
    <source>
        <dbReference type="EMBL" id="WCO66857.1"/>
    </source>
</evidence>